<dbReference type="Gene3D" id="1.10.260.40">
    <property type="entry name" value="lambda repressor-like DNA-binding domains"/>
    <property type="match status" value="1"/>
</dbReference>
<gene>
    <name evidence="2" type="ORF">G7043_12270</name>
</gene>
<organism evidence="2 3">
    <name type="scientific">Lentzea alba</name>
    <dbReference type="NCBI Taxonomy" id="2714351"/>
    <lineage>
        <taxon>Bacteria</taxon>
        <taxon>Bacillati</taxon>
        <taxon>Actinomycetota</taxon>
        <taxon>Actinomycetes</taxon>
        <taxon>Pseudonocardiales</taxon>
        <taxon>Pseudonocardiaceae</taxon>
        <taxon>Lentzea</taxon>
    </lineage>
</organism>
<dbReference type="CDD" id="cd00093">
    <property type="entry name" value="HTH_XRE"/>
    <property type="match status" value="1"/>
</dbReference>
<reference evidence="2 3" key="1">
    <citation type="submission" date="2020-03" db="EMBL/GenBank/DDBJ databases">
        <title>Isolation and identification of active actinomycetes.</title>
        <authorList>
            <person name="Sun X."/>
        </authorList>
    </citation>
    <scope>NUCLEOTIDE SEQUENCE [LARGE SCALE GENOMIC DNA]</scope>
    <source>
        <strain evidence="2 3">NEAU-D13</strain>
    </source>
</reference>
<dbReference type="GO" id="GO:0003677">
    <property type="term" value="F:DNA binding"/>
    <property type="evidence" value="ECO:0007669"/>
    <property type="project" value="InterPro"/>
</dbReference>
<dbReference type="InterPro" id="IPR043917">
    <property type="entry name" value="DUF5753"/>
</dbReference>
<evidence type="ECO:0000313" key="2">
    <source>
        <dbReference type="EMBL" id="NGY59699.1"/>
    </source>
</evidence>
<protein>
    <submittedName>
        <fullName evidence="2">Helix-turn-helix domain-containing protein</fullName>
    </submittedName>
</protein>
<evidence type="ECO:0000313" key="3">
    <source>
        <dbReference type="Proteomes" id="UP000481360"/>
    </source>
</evidence>
<keyword evidence="3" id="KW-1185">Reference proteome</keyword>
<dbReference type="AlphaFoldDB" id="A0A7C9VXU3"/>
<dbReference type="EMBL" id="JAAMPJ010000002">
    <property type="protein sequence ID" value="NGY59699.1"/>
    <property type="molecule type" value="Genomic_DNA"/>
</dbReference>
<dbReference type="RefSeq" id="WP_166045659.1">
    <property type="nucleotide sequence ID" value="NZ_JAAMPJ010000002.1"/>
</dbReference>
<dbReference type="Pfam" id="PF13560">
    <property type="entry name" value="HTH_31"/>
    <property type="match status" value="1"/>
</dbReference>
<proteinExistence type="predicted"/>
<dbReference type="SUPFAM" id="SSF47413">
    <property type="entry name" value="lambda repressor-like DNA-binding domains"/>
    <property type="match status" value="1"/>
</dbReference>
<dbReference type="Proteomes" id="UP000481360">
    <property type="component" value="Unassembled WGS sequence"/>
</dbReference>
<accession>A0A7C9VXU3</accession>
<sequence length="277" mass="30739">MPKRFSSVVGRSFGDGVRDAIHSAGLTQVKVAELLGWEQAKVSDLVNGKGGVTEVELAMLLGLCGVKPDEARRLFALYRETREKGYLQFDEGGLLSPLRTLIEQEQLATKLAIWSLTLIPGLLQTPAYIRAVSKGGIVLTERHDLEAAIRMKLERQAVFHRSRTFVFYVHEHALRLPVGGEAVMKEQLFHILAMTVRPYITVRVVPISVGAHAGSAGSFVRLGYEKFEPVIYLEGERTGLFLEDKNSLAYYDEVLKALDGLALDEEQSRELITSIVS</sequence>
<comment type="caution">
    <text evidence="2">The sequence shown here is derived from an EMBL/GenBank/DDBJ whole genome shotgun (WGS) entry which is preliminary data.</text>
</comment>
<dbReference type="Pfam" id="PF19054">
    <property type="entry name" value="DUF5753"/>
    <property type="match status" value="1"/>
</dbReference>
<dbReference type="PROSITE" id="PS50943">
    <property type="entry name" value="HTH_CROC1"/>
    <property type="match status" value="1"/>
</dbReference>
<name>A0A7C9VXU3_9PSEU</name>
<dbReference type="InterPro" id="IPR010982">
    <property type="entry name" value="Lambda_DNA-bd_dom_sf"/>
</dbReference>
<feature type="domain" description="HTH cro/C1-type" evidence="1">
    <location>
        <begin position="17"/>
        <end position="71"/>
    </location>
</feature>
<evidence type="ECO:0000259" key="1">
    <source>
        <dbReference type="PROSITE" id="PS50943"/>
    </source>
</evidence>
<dbReference type="InterPro" id="IPR001387">
    <property type="entry name" value="Cro/C1-type_HTH"/>
</dbReference>